<evidence type="ECO:0000259" key="4">
    <source>
        <dbReference type="Pfam" id="PF01494"/>
    </source>
</evidence>
<reference evidence="5 6" key="1">
    <citation type="submission" date="2019-03" db="EMBL/GenBank/DDBJ databases">
        <title>Genomic Encyclopedia of Type Strains, Phase IV (KMG-IV): sequencing the most valuable type-strain genomes for metagenomic binning, comparative biology and taxonomic classification.</title>
        <authorList>
            <person name="Goeker M."/>
        </authorList>
    </citation>
    <scope>NUCLEOTIDE SEQUENCE [LARGE SCALE GENOMIC DNA]</scope>
    <source>
        <strain evidence="5 6">DSM 45361</strain>
    </source>
</reference>
<comment type="cofactor">
    <cofactor evidence="1">
        <name>FAD</name>
        <dbReference type="ChEBI" id="CHEBI:57692"/>
    </cofactor>
</comment>
<dbReference type="EMBL" id="SNXZ01000010">
    <property type="protein sequence ID" value="TDP90569.1"/>
    <property type="molecule type" value="Genomic_DNA"/>
</dbReference>
<dbReference type="Gene3D" id="3.50.50.60">
    <property type="entry name" value="FAD/NAD(P)-binding domain"/>
    <property type="match status" value="1"/>
</dbReference>
<evidence type="ECO:0000313" key="5">
    <source>
        <dbReference type="EMBL" id="TDP90569.1"/>
    </source>
</evidence>
<dbReference type="Pfam" id="PF01494">
    <property type="entry name" value="FAD_binding_3"/>
    <property type="match status" value="1"/>
</dbReference>
<proteinExistence type="predicted"/>
<dbReference type="Pfam" id="PF21274">
    <property type="entry name" value="Rng_hyd_C"/>
    <property type="match status" value="1"/>
</dbReference>
<dbReference type="Gene3D" id="3.40.30.120">
    <property type="match status" value="1"/>
</dbReference>
<evidence type="ECO:0000313" key="6">
    <source>
        <dbReference type="Proteomes" id="UP000295444"/>
    </source>
</evidence>
<keyword evidence="6" id="KW-1185">Reference proteome</keyword>
<dbReference type="SUPFAM" id="SSF51905">
    <property type="entry name" value="FAD/NAD(P)-binding domain"/>
    <property type="match status" value="1"/>
</dbReference>
<name>A0A4R6RUD0_LABRH</name>
<dbReference type="GO" id="GO:0016709">
    <property type="term" value="F:oxidoreductase activity, acting on paired donors, with incorporation or reduction of molecular oxygen, NAD(P)H as one donor, and incorporation of one atom of oxygen"/>
    <property type="evidence" value="ECO:0007669"/>
    <property type="project" value="UniProtKB-ARBA"/>
</dbReference>
<comment type="caution">
    <text evidence="5">The sequence shown here is derived from an EMBL/GenBank/DDBJ whole genome shotgun (WGS) entry which is preliminary data.</text>
</comment>
<dbReference type="Gene3D" id="3.30.70.2450">
    <property type="match status" value="1"/>
</dbReference>
<dbReference type="PRINTS" id="PR00420">
    <property type="entry name" value="RNGMNOXGNASE"/>
</dbReference>
<feature type="domain" description="FAD-binding" evidence="4">
    <location>
        <begin position="2"/>
        <end position="336"/>
    </location>
</feature>
<dbReference type="InterPro" id="IPR050641">
    <property type="entry name" value="RIFMO-like"/>
</dbReference>
<evidence type="ECO:0000256" key="3">
    <source>
        <dbReference type="ARBA" id="ARBA00022827"/>
    </source>
</evidence>
<dbReference type="PANTHER" id="PTHR43004">
    <property type="entry name" value="TRK SYSTEM POTASSIUM UPTAKE PROTEIN"/>
    <property type="match status" value="1"/>
</dbReference>
<evidence type="ECO:0000256" key="2">
    <source>
        <dbReference type="ARBA" id="ARBA00022630"/>
    </source>
</evidence>
<dbReference type="AlphaFoldDB" id="A0A4R6RUD0"/>
<evidence type="ECO:0000256" key="1">
    <source>
        <dbReference type="ARBA" id="ARBA00001974"/>
    </source>
</evidence>
<sequence>MDTAVVVVGAGPAGLMLAGELRLAGIDVVVVEKLAEPTGESRGLGFTVRTMEVLDQRGLLPRFGDLPTTGQHHFGGLALDLSVLDGAHLANKTVLQSQTEAALEAWATELGAELRRGHELVSVTQDDDGVDIEVSGPRGGYRMRCAYLVGCDGGRSKVRKSAGFEFPGTAATMEMLLADVRGVQLQRPDERRYGETVPGGLVMGGDLGGGITRIIICERGRAPKTHRSGPPAYEELVAAWKRLTGEDISAGVPVWTSAYGDASRQVSNYRKGRVLVAGDAARIHLPAGGQGMNASIQDSVNLGWKLAAVVRGSAPDALLDTYHSERHPVGERLLTNTQAQGLLFLGGSEVQPLRDVFAELIEYENVSRHLARMVSGLDIRYDVGAGDHPLLGRRMPHVDLADQDRKTSTTELLRPARGVLLDCADDAALRTAAAAWADRVDVVTAAPVDGGADNPLRGADAFLLRPDGYVAWTSGGETGVAAALERWFGPA</sequence>
<dbReference type="InterPro" id="IPR002938">
    <property type="entry name" value="FAD-bd"/>
</dbReference>
<dbReference type="InterPro" id="IPR036188">
    <property type="entry name" value="FAD/NAD-bd_sf"/>
</dbReference>
<dbReference type="OrthoDB" id="8670884at2"/>
<protein>
    <submittedName>
        <fullName evidence="5">Bifunctional hydroxylase/dehydrase</fullName>
    </submittedName>
</protein>
<keyword evidence="3" id="KW-0274">FAD</keyword>
<accession>A0A4R6RUD0</accession>
<dbReference type="PANTHER" id="PTHR43004:SF19">
    <property type="entry name" value="BINDING MONOOXYGENASE, PUTATIVE (JCVI)-RELATED"/>
    <property type="match status" value="1"/>
</dbReference>
<gene>
    <name evidence="5" type="ORF">EV186_110110</name>
</gene>
<keyword evidence="2" id="KW-0285">Flavoprotein</keyword>
<dbReference type="RefSeq" id="WP_133854089.1">
    <property type="nucleotide sequence ID" value="NZ_SNXZ01000010.1"/>
</dbReference>
<organism evidence="5 6">
    <name type="scientific">Labedaea rhizosphaerae</name>
    <dbReference type="NCBI Taxonomy" id="598644"/>
    <lineage>
        <taxon>Bacteria</taxon>
        <taxon>Bacillati</taxon>
        <taxon>Actinomycetota</taxon>
        <taxon>Actinomycetes</taxon>
        <taxon>Pseudonocardiales</taxon>
        <taxon>Pseudonocardiaceae</taxon>
        <taxon>Labedaea</taxon>
    </lineage>
</organism>
<dbReference type="Proteomes" id="UP000295444">
    <property type="component" value="Unassembled WGS sequence"/>
</dbReference>
<dbReference type="GO" id="GO:0071949">
    <property type="term" value="F:FAD binding"/>
    <property type="evidence" value="ECO:0007669"/>
    <property type="project" value="InterPro"/>
</dbReference>